<dbReference type="EMBL" id="MF358542">
    <property type="protein sequence ID" value="ASR76462.1"/>
    <property type="molecule type" value="Genomic_DNA"/>
</dbReference>
<evidence type="ECO:0000313" key="1">
    <source>
        <dbReference type="EMBL" id="ASR76462.1"/>
    </source>
</evidence>
<name>A0A222YXS4_9CAUD</name>
<reference evidence="1 2" key="1">
    <citation type="submission" date="2017-06" db="EMBL/GenBank/DDBJ databases">
        <authorList>
            <person name="Mageeney C.M."/>
            <person name="Olugbade I.D."/>
            <person name="Kenna M.A."/>
            <person name="Ware V.C."/>
            <person name="Garlena R.A."/>
            <person name="Russell D.A."/>
            <person name="Pope W.H."/>
            <person name="Jacobs-Sera D."/>
            <person name="Hendrix R.W."/>
            <person name="Hatfull G.F."/>
        </authorList>
    </citation>
    <scope>NUCLEOTIDE SEQUENCE [LARGE SCALE GENOMIC DNA]</scope>
</reference>
<evidence type="ECO:0000313" key="2">
    <source>
        <dbReference type="Proteomes" id="UP000225758"/>
    </source>
</evidence>
<accession>A0A222YXS4</accession>
<proteinExistence type="predicted"/>
<sequence>MSTPKNKAEAEKRLAKLKVEYLKHRSTPRGKQIATEIYALQEWLIANDRQGR</sequence>
<protein>
    <submittedName>
        <fullName evidence="1">Uncharacterized protein</fullName>
    </submittedName>
</protein>
<dbReference type="Proteomes" id="UP000225758">
    <property type="component" value="Segment"/>
</dbReference>
<gene>
    <name evidence="1" type="ORF">SEA_SUSHI23_29</name>
</gene>
<organism evidence="1 2">
    <name type="scientific">Streptomyces phage Sushi23</name>
    <dbReference type="NCBI Taxonomy" id="2015806"/>
    <lineage>
        <taxon>Viruses</taxon>
        <taxon>Duplodnaviria</taxon>
        <taxon>Heunggongvirae</taxon>
        <taxon>Uroviricota</taxon>
        <taxon>Caudoviricetes</taxon>
        <taxon>Stanwilliamsviridae</taxon>
        <taxon>Boydwoodruffvirinae</taxon>
        <taxon>Samistivirus</taxon>
        <taxon>Samistivirus peebs</taxon>
    </lineage>
</organism>